<evidence type="ECO:0000313" key="2">
    <source>
        <dbReference type="Proteomes" id="UP001558652"/>
    </source>
</evidence>
<keyword evidence="2" id="KW-1185">Reference proteome</keyword>
<organism evidence="1 2">
    <name type="scientific">Ranatra chinensis</name>
    <dbReference type="NCBI Taxonomy" id="642074"/>
    <lineage>
        <taxon>Eukaryota</taxon>
        <taxon>Metazoa</taxon>
        <taxon>Ecdysozoa</taxon>
        <taxon>Arthropoda</taxon>
        <taxon>Hexapoda</taxon>
        <taxon>Insecta</taxon>
        <taxon>Pterygota</taxon>
        <taxon>Neoptera</taxon>
        <taxon>Paraneoptera</taxon>
        <taxon>Hemiptera</taxon>
        <taxon>Heteroptera</taxon>
        <taxon>Panheteroptera</taxon>
        <taxon>Nepomorpha</taxon>
        <taxon>Nepidae</taxon>
        <taxon>Ranatrinae</taxon>
        <taxon>Ranatra</taxon>
    </lineage>
</organism>
<proteinExistence type="predicted"/>
<protein>
    <submittedName>
        <fullName evidence="1">Uncharacterized protein</fullName>
    </submittedName>
</protein>
<evidence type="ECO:0000313" key="1">
    <source>
        <dbReference type="EMBL" id="KAL1130502.1"/>
    </source>
</evidence>
<dbReference type="Proteomes" id="UP001558652">
    <property type="component" value="Unassembled WGS sequence"/>
</dbReference>
<name>A0ABD0YGX1_9HEMI</name>
<accession>A0ABD0YGX1</accession>
<sequence>MRQGRGKRVVFEGCLNECGRHDLTERRWDKYWLSNEALYLLVLKIVVGVGAMRGNTSAAPLVRHRPELGCPGSWGVGRGRWRWRWRRVCASRVRAVPYPGVLTLRGTGSQ</sequence>
<gene>
    <name evidence="1" type="ORF">AAG570_011750</name>
</gene>
<dbReference type="EMBL" id="JBFDAA010000007">
    <property type="protein sequence ID" value="KAL1130502.1"/>
    <property type="molecule type" value="Genomic_DNA"/>
</dbReference>
<comment type="caution">
    <text evidence="1">The sequence shown here is derived from an EMBL/GenBank/DDBJ whole genome shotgun (WGS) entry which is preliminary data.</text>
</comment>
<reference evidence="1 2" key="1">
    <citation type="submission" date="2024-07" db="EMBL/GenBank/DDBJ databases">
        <title>Chromosome-level genome assembly of the water stick insect Ranatra chinensis (Heteroptera: Nepidae).</title>
        <authorList>
            <person name="Liu X."/>
        </authorList>
    </citation>
    <scope>NUCLEOTIDE SEQUENCE [LARGE SCALE GENOMIC DNA]</scope>
    <source>
        <strain evidence="1">Cailab_2021Rc</strain>
        <tissue evidence="1">Muscle</tissue>
    </source>
</reference>
<dbReference type="AlphaFoldDB" id="A0ABD0YGX1"/>